<feature type="domain" description="Peptidase M16 N-terminal" evidence="1">
    <location>
        <begin position="15"/>
        <end position="132"/>
    </location>
</feature>
<evidence type="ECO:0000313" key="4">
    <source>
        <dbReference type="Proteomes" id="UP000243591"/>
    </source>
</evidence>
<evidence type="ECO:0000259" key="1">
    <source>
        <dbReference type="Pfam" id="PF00675"/>
    </source>
</evidence>
<dbReference type="InterPro" id="IPR011765">
    <property type="entry name" value="Pept_M16_N"/>
</dbReference>
<dbReference type="KEGG" id="bths:CNY62_00030"/>
<dbReference type="SUPFAM" id="SSF63411">
    <property type="entry name" value="LuxS/MPP-like metallohydrolase"/>
    <property type="match status" value="2"/>
</dbReference>
<dbReference type="OrthoDB" id="9811314at2"/>
<keyword evidence="4" id="KW-1185">Reference proteome</keyword>
<dbReference type="NCBIfam" id="NF047421">
    <property type="entry name" value="YfmH_fam"/>
    <property type="match status" value="1"/>
</dbReference>
<dbReference type="InterPro" id="IPR050361">
    <property type="entry name" value="MPP/UQCRC_Complex"/>
</dbReference>
<dbReference type="Pfam" id="PF00675">
    <property type="entry name" value="Peptidase_M16"/>
    <property type="match status" value="1"/>
</dbReference>
<accession>A0A1D2LYC4</accession>
<dbReference type="InterPro" id="IPR011249">
    <property type="entry name" value="Metalloenz_LuxS/M16"/>
</dbReference>
<proteinExistence type="predicted"/>
<reference evidence="3 4" key="1">
    <citation type="submission" date="2017-09" db="EMBL/GenBank/DDBJ databases">
        <title>Complete Genome Sequences of Two Strains of the Meat Spoilage Bacterium Brochothrix thermosphacta Isolated from Ground Chicken.</title>
        <authorList>
            <person name="Paoli G.C."/>
            <person name="Wijey C."/>
            <person name="Chen C.-Y."/>
            <person name="Nguyen L."/>
            <person name="Yan X."/>
            <person name="Irwin P.L."/>
        </authorList>
    </citation>
    <scope>NUCLEOTIDE SEQUENCE [LARGE SCALE GENOMIC DNA]</scope>
    <source>
        <strain evidence="3 4">BI</strain>
    </source>
</reference>
<sequence length="409" mass="46134">MKAPIKKKLANGMTVMLLEKPESHHSFIQLTVPFGSTTELETPLTGVAHFIEHMMFQSETLDISKFFVEKHANINAFTTTTSTSYTVLATDDIEPLINRLAKMVLQPQWTAEHVAHEQAIILQEQEMYEDDVYTALMQMSLGGLFPNQLIATDITGTKEDVAKIDLETIQKTHAQMYRPEEMLWVITGNFNADNLFKSMLQLEKQWEINTMPTSKLSYHSDPLKEIGNDAQMSMPIQLDKFAVGVRWPAVKETGRTYIKSVLERQLLTDVLLSPLSSNYNTLYAKGIIDESFSSHFVYEDNFSYLLLMGTGGDEAVAALKQLLKTAHHPDILNDHVFTCAKRELIGTLVTLSDNFEAYSEWLADYHFKEADPDDVLSILAEITLDNLSSLAETILAKTSSLAFKIKPQK</sequence>
<name>A0A1D2LYC4_BROTH</name>
<dbReference type="Pfam" id="PF05193">
    <property type="entry name" value="Peptidase_M16_C"/>
    <property type="match status" value="1"/>
</dbReference>
<organism evidence="3 4">
    <name type="scientific">Brochothrix thermosphacta</name>
    <name type="common">Microbacterium thermosphactum</name>
    <dbReference type="NCBI Taxonomy" id="2756"/>
    <lineage>
        <taxon>Bacteria</taxon>
        <taxon>Bacillati</taxon>
        <taxon>Bacillota</taxon>
        <taxon>Bacilli</taxon>
        <taxon>Bacillales</taxon>
        <taxon>Listeriaceae</taxon>
        <taxon>Brochothrix</taxon>
    </lineage>
</organism>
<dbReference type="STRING" id="2756.BFR44_03300"/>
<dbReference type="AlphaFoldDB" id="A0A1D2LYC4"/>
<dbReference type="Gene3D" id="3.30.830.10">
    <property type="entry name" value="Metalloenzyme, LuxS/M16 peptidase-like"/>
    <property type="match status" value="2"/>
</dbReference>
<dbReference type="EMBL" id="CP023483">
    <property type="protein sequence ID" value="ATF24887.1"/>
    <property type="molecule type" value="Genomic_DNA"/>
</dbReference>
<dbReference type="Proteomes" id="UP000243591">
    <property type="component" value="Chromosome"/>
</dbReference>
<evidence type="ECO:0000259" key="2">
    <source>
        <dbReference type="Pfam" id="PF05193"/>
    </source>
</evidence>
<feature type="domain" description="Peptidase M16 C-terminal" evidence="2">
    <location>
        <begin position="163"/>
        <end position="323"/>
    </location>
</feature>
<dbReference type="PANTHER" id="PTHR11851">
    <property type="entry name" value="METALLOPROTEASE"/>
    <property type="match status" value="1"/>
</dbReference>
<evidence type="ECO:0000313" key="3">
    <source>
        <dbReference type="EMBL" id="ATF24887.1"/>
    </source>
</evidence>
<dbReference type="InterPro" id="IPR007863">
    <property type="entry name" value="Peptidase_M16_C"/>
</dbReference>
<dbReference type="RefSeq" id="WP_069125425.1">
    <property type="nucleotide sequence ID" value="NZ_CP023483.1"/>
</dbReference>
<protein>
    <submittedName>
        <fullName evidence="3">Insulinase family protein</fullName>
    </submittedName>
</protein>
<gene>
    <name evidence="3" type="ORF">CNY62_00030</name>
</gene>
<dbReference type="PANTHER" id="PTHR11851:SF134">
    <property type="entry name" value="ZINC-DEPENDENT PROTEASE"/>
    <property type="match status" value="1"/>
</dbReference>
<dbReference type="GO" id="GO:0046872">
    <property type="term" value="F:metal ion binding"/>
    <property type="evidence" value="ECO:0007669"/>
    <property type="project" value="InterPro"/>
</dbReference>